<dbReference type="InterPro" id="IPR016084">
    <property type="entry name" value="Haem_Oase-like_multi-hlx"/>
</dbReference>
<dbReference type="PIRSF" id="PIRSF000343">
    <property type="entry name" value="Haem_Oase"/>
    <property type="match status" value="1"/>
</dbReference>
<comment type="caution">
    <text evidence="4">The sequence shown here is derived from an EMBL/GenBank/DDBJ whole genome shotgun (WGS) entry which is preliminary data.</text>
</comment>
<dbReference type="PANTHER" id="PTHR10720:SF0">
    <property type="entry name" value="HEME OXYGENASE"/>
    <property type="match status" value="1"/>
</dbReference>
<evidence type="ECO:0000313" key="4">
    <source>
        <dbReference type="EMBL" id="GAA3750266.1"/>
    </source>
</evidence>
<dbReference type="InterPro" id="IPR002051">
    <property type="entry name" value="Haem_Oase"/>
</dbReference>
<keyword evidence="5" id="KW-1185">Reference proteome</keyword>
<dbReference type="InterPro" id="IPR016053">
    <property type="entry name" value="Haem_Oase-like"/>
</dbReference>
<organism evidence="4 5">
    <name type="scientific">Streptomyces tremellae</name>
    <dbReference type="NCBI Taxonomy" id="1124239"/>
    <lineage>
        <taxon>Bacteria</taxon>
        <taxon>Bacillati</taxon>
        <taxon>Actinomycetota</taxon>
        <taxon>Actinomycetes</taxon>
        <taxon>Kitasatosporales</taxon>
        <taxon>Streptomycetaceae</taxon>
        <taxon>Streptomyces</taxon>
    </lineage>
</organism>
<sequence length="192" mass="21004">MSDLIGGRLGLEAYARYTEQLWFVYAALEGGAARDGLTSDPVAGPFVRPELARTPELARDLAYLRGPDWRSDLEPLPATAAYAARIEDCAAAWRGGYVAHHYTRYLGDLSGGQALGARAEQLWGFAHRGDGVRFYAFDAIGNPAAYKRAYRARLDALPVDAAEKARIADECRRAFECNGAVFRELGELYPAA</sequence>
<dbReference type="Gene3D" id="1.20.910.10">
    <property type="entry name" value="Heme oxygenase-like"/>
    <property type="match status" value="1"/>
</dbReference>
<keyword evidence="1" id="KW-0349">Heme</keyword>
<dbReference type="CDD" id="cd19165">
    <property type="entry name" value="HemeO"/>
    <property type="match status" value="1"/>
</dbReference>
<proteinExistence type="predicted"/>
<accession>A0ABP7FYJ4</accession>
<evidence type="ECO:0000256" key="2">
    <source>
        <dbReference type="ARBA" id="ARBA00022723"/>
    </source>
</evidence>
<dbReference type="EMBL" id="BAABEP010000051">
    <property type="protein sequence ID" value="GAA3750266.1"/>
    <property type="molecule type" value="Genomic_DNA"/>
</dbReference>
<name>A0ABP7FYJ4_9ACTN</name>
<evidence type="ECO:0000256" key="3">
    <source>
        <dbReference type="ARBA" id="ARBA00023004"/>
    </source>
</evidence>
<gene>
    <name evidence="4" type="ORF">GCM10023082_52860</name>
</gene>
<dbReference type="PRINTS" id="PR00088">
    <property type="entry name" value="HAEMOXYGNASE"/>
</dbReference>
<protein>
    <submittedName>
        <fullName evidence="4">Biliverdin-producing heme oxygenase</fullName>
    </submittedName>
</protein>
<dbReference type="SUPFAM" id="SSF48613">
    <property type="entry name" value="Heme oxygenase-like"/>
    <property type="match status" value="1"/>
</dbReference>
<evidence type="ECO:0000256" key="1">
    <source>
        <dbReference type="ARBA" id="ARBA00022617"/>
    </source>
</evidence>
<keyword evidence="2" id="KW-0479">Metal-binding</keyword>
<reference evidence="5" key="1">
    <citation type="journal article" date="2019" name="Int. J. Syst. Evol. Microbiol.">
        <title>The Global Catalogue of Microorganisms (GCM) 10K type strain sequencing project: providing services to taxonomists for standard genome sequencing and annotation.</title>
        <authorList>
            <consortium name="The Broad Institute Genomics Platform"/>
            <consortium name="The Broad Institute Genome Sequencing Center for Infectious Disease"/>
            <person name="Wu L."/>
            <person name="Ma J."/>
        </authorList>
    </citation>
    <scope>NUCLEOTIDE SEQUENCE [LARGE SCALE GENOMIC DNA]</scope>
    <source>
        <strain evidence="5">JCM 30846</strain>
    </source>
</reference>
<evidence type="ECO:0000313" key="5">
    <source>
        <dbReference type="Proteomes" id="UP001499884"/>
    </source>
</evidence>
<dbReference type="PANTHER" id="PTHR10720">
    <property type="entry name" value="HEME OXYGENASE"/>
    <property type="match status" value="1"/>
</dbReference>
<keyword evidence="3" id="KW-0408">Iron</keyword>
<dbReference type="Pfam" id="PF01126">
    <property type="entry name" value="Heme_oxygenase"/>
    <property type="match status" value="1"/>
</dbReference>
<dbReference type="Proteomes" id="UP001499884">
    <property type="component" value="Unassembled WGS sequence"/>
</dbReference>